<reference evidence="9 10" key="1">
    <citation type="submission" date="2020-04" db="EMBL/GenBank/DDBJ databases">
        <title>Bacillus sp. UniB3 isolated from commercial digestive syrup.</title>
        <authorList>
            <person name="Thorat V."/>
            <person name="Kirdat K."/>
            <person name="Tiwarekar B."/>
            <person name="Yadav A."/>
        </authorList>
    </citation>
    <scope>NUCLEOTIDE SEQUENCE [LARGE SCALE GENOMIC DNA]</scope>
    <source>
        <strain evidence="9 10">UniB3</strain>
    </source>
</reference>
<keyword evidence="3 5" id="KW-1133">Transmembrane helix</keyword>
<dbReference type="InterPro" id="IPR002810">
    <property type="entry name" value="NfeD-like_C"/>
</dbReference>
<dbReference type="RefSeq" id="WP_016202970.1">
    <property type="nucleotide sequence ID" value="NZ_JABBPK010000001.1"/>
</dbReference>
<dbReference type="SUPFAM" id="SSF141322">
    <property type="entry name" value="NfeD domain-like"/>
    <property type="match status" value="1"/>
</dbReference>
<dbReference type="Pfam" id="PF24961">
    <property type="entry name" value="NfeD_membrane"/>
    <property type="match status" value="1"/>
</dbReference>
<dbReference type="Gene3D" id="2.40.50.140">
    <property type="entry name" value="Nucleic acid-binding proteins"/>
    <property type="match status" value="1"/>
</dbReference>
<sequence>MKRQKKLLFIPLLFMLLLSIIPSIIYANNDKIVYVVPIKNTVEKGLSEFIDRAITEAEENRASAIIFDMNTPGGDVSAAIEIGKRISETDIKTVTYINQDAISAGSYIALNTDEIYMVEGGRIGSSGVIDQQGNAADEKAQSYWLSAMKGAAEKTGRDPIYAMAMADKSIAIPGIKKSGTFLTLTSSEAQEIEYSNGTVKSLDDVLNQLDLKDAKLERLDESFAEKIARFVTNPIIVPILLSIGSLGLIIELYSPGFGLPGIAGISALLLFFYGHLVAGLAGYESLILFVIGILLIILEFFVVGGIAGAIGIVSVIASMFLASGDIAVIGISLVIAIGVSIIASILLVKVFGRKMKFFRKIILTDSTSTENGYVSNQNREDLIGKTGIALTALRPAGVVLVNEERVDVVSEGSFIDKEKNVKVVKVEGSRIVVREILTKDILKEDE</sequence>
<dbReference type="InterPro" id="IPR052165">
    <property type="entry name" value="Membrane_assoc_protease"/>
</dbReference>
<feature type="transmembrane region" description="Helical" evidence="5">
    <location>
        <begin position="257"/>
        <end position="280"/>
    </location>
</feature>
<name>A0A7Y0KA56_9BACI</name>
<evidence type="ECO:0000259" key="8">
    <source>
        <dbReference type="Pfam" id="PF25145"/>
    </source>
</evidence>
<feature type="transmembrane region" description="Helical" evidence="5">
    <location>
        <begin position="326"/>
        <end position="351"/>
    </location>
</feature>
<evidence type="ECO:0000259" key="6">
    <source>
        <dbReference type="Pfam" id="PF01957"/>
    </source>
</evidence>
<comment type="subcellular location">
    <subcellularLocation>
        <location evidence="1">Membrane</location>
        <topology evidence="1">Multi-pass membrane protein</topology>
    </subcellularLocation>
</comment>
<feature type="domain" description="NfeD1b N-terminal" evidence="8">
    <location>
        <begin position="33"/>
        <end position="217"/>
    </location>
</feature>
<evidence type="ECO:0000313" key="9">
    <source>
        <dbReference type="EMBL" id="NMO78506.1"/>
    </source>
</evidence>
<evidence type="ECO:0000313" key="10">
    <source>
        <dbReference type="Proteomes" id="UP000588491"/>
    </source>
</evidence>
<dbReference type="InterPro" id="IPR056738">
    <property type="entry name" value="NfeD1b_N"/>
</dbReference>
<dbReference type="CDD" id="cd07021">
    <property type="entry name" value="Clp_protease_NfeD_like"/>
    <property type="match status" value="1"/>
</dbReference>
<evidence type="ECO:0000259" key="7">
    <source>
        <dbReference type="Pfam" id="PF24961"/>
    </source>
</evidence>
<dbReference type="Pfam" id="PF25145">
    <property type="entry name" value="NfeD1b_N"/>
    <property type="match status" value="1"/>
</dbReference>
<dbReference type="SUPFAM" id="SSF52096">
    <property type="entry name" value="ClpP/crotonase"/>
    <property type="match status" value="1"/>
</dbReference>
<dbReference type="Proteomes" id="UP000588491">
    <property type="component" value="Unassembled WGS sequence"/>
</dbReference>
<evidence type="ECO:0000256" key="4">
    <source>
        <dbReference type="ARBA" id="ARBA00023136"/>
    </source>
</evidence>
<evidence type="ECO:0000256" key="2">
    <source>
        <dbReference type="ARBA" id="ARBA00022692"/>
    </source>
</evidence>
<feature type="domain" description="NfeD integral membrane" evidence="7">
    <location>
        <begin position="236"/>
        <end position="349"/>
    </location>
</feature>
<dbReference type="Gene3D" id="3.90.226.10">
    <property type="entry name" value="2-enoyl-CoA Hydratase, Chain A, domain 1"/>
    <property type="match status" value="1"/>
</dbReference>
<dbReference type="Pfam" id="PF01957">
    <property type="entry name" value="NfeD"/>
    <property type="match status" value="1"/>
</dbReference>
<protein>
    <submittedName>
        <fullName evidence="9">Nodulation protein NfeD</fullName>
    </submittedName>
</protein>
<dbReference type="GO" id="GO:0005886">
    <property type="term" value="C:plasma membrane"/>
    <property type="evidence" value="ECO:0007669"/>
    <property type="project" value="TreeGrafter"/>
</dbReference>
<gene>
    <name evidence="9" type="ORF">HHU08_16100</name>
</gene>
<keyword evidence="2 5" id="KW-0812">Transmembrane</keyword>
<dbReference type="PANTHER" id="PTHR33507">
    <property type="entry name" value="INNER MEMBRANE PROTEIN YBBJ"/>
    <property type="match status" value="1"/>
</dbReference>
<evidence type="ECO:0000256" key="3">
    <source>
        <dbReference type="ARBA" id="ARBA00022989"/>
    </source>
</evidence>
<organism evidence="9 10">
    <name type="scientific">Niallia alba</name>
    <dbReference type="NCBI Taxonomy" id="2729105"/>
    <lineage>
        <taxon>Bacteria</taxon>
        <taxon>Bacillati</taxon>
        <taxon>Bacillota</taxon>
        <taxon>Bacilli</taxon>
        <taxon>Bacillales</taxon>
        <taxon>Bacillaceae</taxon>
        <taxon>Niallia</taxon>
    </lineage>
</organism>
<proteinExistence type="predicted"/>
<keyword evidence="4 5" id="KW-0472">Membrane</keyword>
<keyword evidence="10" id="KW-1185">Reference proteome</keyword>
<evidence type="ECO:0000256" key="1">
    <source>
        <dbReference type="ARBA" id="ARBA00004141"/>
    </source>
</evidence>
<feature type="domain" description="NfeD-like C-terminal" evidence="6">
    <location>
        <begin position="380"/>
        <end position="434"/>
    </location>
</feature>
<accession>A0A7Y0KA56</accession>
<dbReference type="InterPro" id="IPR029045">
    <property type="entry name" value="ClpP/crotonase-like_dom_sf"/>
</dbReference>
<dbReference type="InterPro" id="IPR056739">
    <property type="entry name" value="NfeD_membrane"/>
</dbReference>
<comment type="caution">
    <text evidence="9">The sequence shown here is derived from an EMBL/GenBank/DDBJ whole genome shotgun (WGS) entry which is preliminary data.</text>
</comment>
<dbReference type="EMBL" id="JABBPK010000001">
    <property type="protein sequence ID" value="NMO78506.1"/>
    <property type="molecule type" value="Genomic_DNA"/>
</dbReference>
<dbReference type="AlphaFoldDB" id="A0A7Y0KA56"/>
<dbReference type="InterPro" id="IPR012340">
    <property type="entry name" value="NA-bd_OB-fold"/>
</dbReference>
<dbReference type="PANTHER" id="PTHR33507:SF3">
    <property type="entry name" value="INNER MEMBRANE PROTEIN YBBJ"/>
    <property type="match status" value="1"/>
</dbReference>
<feature type="transmembrane region" description="Helical" evidence="5">
    <location>
        <begin position="287"/>
        <end position="320"/>
    </location>
</feature>
<evidence type="ECO:0000256" key="5">
    <source>
        <dbReference type="SAM" id="Phobius"/>
    </source>
</evidence>